<dbReference type="Proteomes" id="UP001151760">
    <property type="component" value="Unassembled WGS sequence"/>
</dbReference>
<comment type="caution">
    <text evidence="1">The sequence shown here is derived from an EMBL/GenBank/DDBJ whole genome shotgun (WGS) entry which is preliminary data.</text>
</comment>
<sequence length="260" mass="31004">MCTYLKNMERKKPKDLKNKSFDFIQKMFDRAFKRVNTFVDFIIDLVKCSSKRAGEELEQESTKKQKVDEDKDTAELQSLMEVIPDEEEVAIDVVPLATKPPTIFYWKIHKEGKKNYYQIVRADGKSQMYRVFSLMLKSFSREDLEYLYKLIKVKYKSTRPVEDLDLVLWSDLKPMFEPYVEDEIWKLQQRYKVLSWKLFDSCGVHCLSLQSGMIYMLVEKRYPLTPPTITDMLNKKLQVDYFSEMAYQLLKLLTKQLKNQ</sequence>
<evidence type="ECO:0000313" key="2">
    <source>
        <dbReference type="Proteomes" id="UP001151760"/>
    </source>
</evidence>
<reference evidence="1" key="2">
    <citation type="submission" date="2022-01" db="EMBL/GenBank/DDBJ databases">
        <authorList>
            <person name="Yamashiro T."/>
            <person name="Shiraishi A."/>
            <person name="Satake H."/>
            <person name="Nakayama K."/>
        </authorList>
    </citation>
    <scope>NUCLEOTIDE SEQUENCE</scope>
</reference>
<reference evidence="1" key="1">
    <citation type="journal article" date="2022" name="Int. J. Mol. Sci.">
        <title>Draft Genome of Tanacetum Coccineum: Genomic Comparison of Closely Related Tanacetum-Family Plants.</title>
        <authorList>
            <person name="Yamashiro T."/>
            <person name="Shiraishi A."/>
            <person name="Nakayama K."/>
            <person name="Satake H."/>
        </authorList>
    </citation>
    <scope>NUCLEOTIDE SEQUENCE</scope>
</reference>
<proteinExistence type="predicted"/>
<name>A0ABQ5ERI7_9ASTR</name>
<gene>
    <name evidence="1" type="ORF">Tco_0988609</name>
</gene>
<evidence type="ECO:0000313" key="1">
    <source>
        <dbReference type="EMBL" id="GJT53555.1"/>
    </source>
</evidence>
<organism evidence="1 2">
    <name type="scientific">Tanacetum coccineum</name>
    <dbReference type="NCBI Taxonomy" id="301880"/>
    <lineage>
        <taxon>Eukaryota</taxon>
        <taxon>Viridiplantae</taxon>
        <taxon>Streptophyta</taxon>
        <taxon>Embryophyta</taxon>
        <taxon>Tracheophyta</taxon>
        <taxon>Spermatophyta</taxon>
        <taxon>Magnoliopsida</taxon>
        <taxon>eudicotyledons</taxon>
        <taxon>Gunneridae</taxon>
        <taxon>Pentapetalae</taxon>
        <taxon>asterids</taxon>
        <taxon>campanulids</taxon>
        <taxon>Asterales</taxon>
        <taxon>Asteraceae</taxon>
        <taxon>Asteroideae</taxon>
        <taxon>Anthemideae</taxon>
        <taxon>Anthemidinae</taxon>
        <taxon>Tanacetum</taxon>
    </lineage>
</organism>
<accession>A0ABQ5ERI7</accession>
<dbReference type="EMBL" id="BQNB010016598">
    <property type="protein sequence ID" value="GJT53555.1"/>
    <property type="molecule type" value="Genomic_DNA"/>
</dbReference>
<protein>
    <submittedName>
        <fullName evidence="1">Uncharacterized protein</fullName>
    </submittedName>
</protein>
<keyword evidence="2" id="KW-1185">Reference proteome</keyword>